<dbReference type="Proteomes" id="UP001239994">
    <property type="component" value="Unassembled WGS sequence"/>
</dbReference>
<accession>A0AAD8Z6E2</accession>
<comment type="caution">
    <text evidence="2">The sequence shown here is derived from an EMBL/GenBank/DDBJ whole genome shotgun (WGS) entry which is preliminary data.</text>
</comment>
<evidence type="ECO:0000313" key="3">
    <source>
        <dbReference type="Proteomes" id="UP001239994"/>
    </source>
</evidence>
<dbReference type="EMBL" id="JAROKS010000019">
    <property type="protein sequence ID" value="KAK1792203.1"/>
    <property type="molecule type" value="Genomic_DNA"/>
</dbReference>
<dbReference type="AlphaFoldDB" id="A0AAD8Z6E2"/>
<proteinExistence type="predicted"/>
<feature type="compositionally biased region" description="Basic and acidic residues" evidence="1">
    <location>
        <begin position="810"/>
        <end position="820"/>
    </location>
</feature>
<keyword evidence="3" id="KW-1185">Reference proteome</keyword>
<name>A0AAD8Z6E2_9TELE</name>
<gene>
    <name evidence="2" type="ORF">P4O66_012160</name>
</gene>
<sequence>MSSESSEAAIAVAHSEAALVVEGCEEVRWQVFPVPALLVSRCYCSCHLVCSVAQTKAPPFHPHLKSVLQAWTGRRISVRQAQGPQQDLFSQSPASSSAALMDACLSPPLSSAERSGVQAQPAVQAPAWDQADPRPCSRPFPRLSPKQVPVPQAPSAIYVHLLNHAHLCCTVLARCCHDLLTLSLIIPSTPWHVSCPGHIDLTWGDPGRNGGRRGAVAQPWPPRGAAHLILASVGEQIETTLRRGGKRRSLREKVGEKGLAKAPAFKTGSKAAQLGPQERRDFEPRLICASPVNTQLQACPERRVILEVENILAVLPAVPQGVALQRARRAALALSQAANHSVLMAQQQVGVPTLVKENGKRKCLPLSASGFWGPNAHLKSCCFRGRTGKVRWRGYEMMSVVVRSQKLWKLSWSSTGPAACSLQVRTIEELVQGIHQAYHTFQKNISQSLYTPLQDVLSCYEDLRTATSEAALHRFLLAFKSNSVQIRRVKAHVMCVSDLALQELPFVTVVRRECVEPGDGVLRLYRSVLPRALISTSVHVGASEPGYLRRVSTTCRRRAPGPEGDARGRATSSETTKGYSTAWRNVLLTRSHRAVAVGCFCNLQPAKEFQRRLCCPRQLRAAEELVPVSQHLPWLSAGVVMLGGGLPMWSDPSTASPGYCCPLWQPRLSCELQGPLPQTKQRHRVRPEALAADGAANVPRHGTARLAKADSGPGGGAGVAAEQWEGSTKENVRKRKLPSKLSHYPPVLCTGHSELGLWEQDWRWQQPIAEKCPSDFMRARGELVPLFVSSASQACGQGHRTAKQQMSPDSHSRAHEKDPPESPIPHSSHSYCRVLYVICGTGKQPPLPNLLLLLHLSRLPALPSPDKGVAPLPRCKRPCALRQVFRERAGLVGQCLEENEVCGWIRCIWHAYSRSSILLTKTWIGDVSYKGSQLHRILWSTAILVATRYIEN</sequence>
<organism evidence="2 3">
    <name type="scientific">Electrophorus voltai</name>
    <dbReference type="NCBI Taxonomy" id="2609070"/>
    <lineage>
        <taxon>Eukaryota</taxon>
        <taxon>Metazoa</taxon>
        <taxon>Chordata</taxon>
        <taxon>Craniata</taxon>
        <taxon>Vertebrata</taxon>
        <taxon>Euteleostomi</taxon>
        <taxon>Actinopterygii</taxon>
        <taxon>Neopterygii</taxon>
        <taxon>Teleostei</taxon>
        <taxon>Ostariophysi</taxon>
        <taxon>Gymnotiformes</taxon>
        <taxon>Gymnotoidei</taxon>
        <taxon>Gymnotidae</taxon>
        <taxon>Electrophorus</taxon>
    </lineage>
</organism>
<evidence type="ECO:0000313" key="2">
    <source>
        <dbReference type="EMBL" id="KAK1792203.1"/>
    </source>
</evidence>
<feature type="region of interest" description="Disordered" evidence="1">
    <location>
        <begin position="554"/>
        <end position="576"/>
    </location>
</feature>
<feature type="region of interest" description="Disordered" evidence="1">
    <location>
        <begin position="795"/>
        <end position="827"/>
    </location>
</feature>
<feature type="region of interest" description="Disordered" evidence="1">
    <location>
        <begin position="111"/>
        <end position="134"/>
    </location>
</feature>
<evidence type="ECO:0000256" key="1">
    <source>
        <dbReference type="SAM" id="MobiDB-lite"/>
    </source>
</evidence>
<protein>
    <submittedName>
        <fullName evidence="2">Uncharacterized protein</fullName>
    </submittedName>
</protein>
<reference evidence="2" key="1">
    <citation type="submission" date="2023-03" db="EMBL/GenBank/DDBJ databases">
        <title>Electrophorus voltai genome.</title>
        <authorList>
            <person name="Bian C."/>
        </authorList>
    </citation>
    <scope>NUCLEOTIDE SEQUENCE</scope>
    <source>
        <strain evidence="2">CB-2022</strain>
        <tissue evidence="2">Muscle</tissue>
    </source>
</reference>
<feature type="compositionally biased region" description="Low complexity" evidence="1">
    <location>
        <begin position="117"/>
        <end position="130"/>
    </location>
</feature>
<feature type="region of interest" description="Disordered" evidence="1">
    <location>
        <begin position="706"/>
        <end position="737"/>
    </location>
</feature>